<proteinExistence type="predicted"/>
<keyword evidence="4" id="KW-1185">Reference proteome</keyword>
<dbReference type="RefSeq" id="WP_346337446.1">
    <property type="nucleotide sequence ID" value="NZ_JBBYXI010000003.1"/>
</dbReference>
<organism evidence="3 4">
    <name type="scientific">Hohaiivirga grylli</name>
    <dbReference type="NCBI Taxonomy" id="3133970"/>
    <lineage>
        <taxon>Bacteria</taxon>
        <taxon>Pseudomonadati</taxon>
        <taxon>Pseudomonadota</taxon>
        <taxon>Alphaproteobacteria</taxon>
        <taxon>Hyphomicrobiales</taxon>
        <taxon>Methylobacteriaceae</taxon>
        <taxon>Hohaiivirga</taxon>
    </lineage>
</organism>
<dbReference type="SUPFAM" id="SSF88874">
    <property type="entry name" value="Receptor-binding domain of short tail fibre protein gp12"/>
    <property type="match status" value="1"/>
</dbReference>
<evidence type="ECO:0000313" key="4">
    <source>
        <dbReference type="Proteomes" id="UP001418637"/>
    </source>
</evidence>
<feature type="domain" description="Phage tail collar" evidence="2">
    <location>
        <begin position="225"/>
        <end position="256"/>
    </location>
</feature>
<accession>A0ABV0BMK3</accession>
<evidence type="ECO:0000313" key="3">
    <source>
        <dbReference type="EMBL" id="MEN3931416.1"/>
    </source>
</evidence>
<protein>
    <submittedName>
        <fullName evidence="3">Tail fiber protein</fullName>
    </submittedName>
</protein>
<gene>
    <name evidence="3" type="ORF">WJT86_10145</name>
</gene>
<reference evidence="3 4" key="1">
    <citation type="submission" date="2024-04" db="EMBL/GenBank/DDBJ databases">
        <title>A novel species isolated from cricket.</title>
        <authorList>
            <person name="Wang H.-C."/>
        </authorList>
    </citation>
    <scope>NUCLEOTIDE SEQUENCE [LARGE SCALE GENOMIC DNA]</scope>
    <source>
        <strain evidence="3 4">WL0021</strain>
    </source>
</reference>
<sequence length="401" mass="43630">MSEIQVRIMKAGLSGKNAWTPVIAVVPDEFRLVMQVSDWMGGEGEKPVSGLYIGQNGYVETIADAVDVRGIGQKGWTPVISVLRDGDRRVMQVTSWIGGEGELPEVGKYVGVSGFVDEISLATDIRGMTGERGLQGEQGIQGIPGPIGPEGPVGPEGPEGAQGPKGETGPAWGSTVNIIQNENLAQMPANTIKGRLDTDGNPQNLTSDQARELLGFNLHDLMPTGAVIDWPFLIAPDGWLIMEGQLLSRLNYKKLWYTVNTSARLVTEAQWAESDWGTFSFGDGETTFRLPDPRGEFIRVFDGERGVDAERELGSFQEQLLQPHKHRTAIGWDGNGFYGHQDNSAQKAPVFGSDVVANASRLYVTGSSSIEPARRAFTDINMGMSGENRPRNIGWNKILKY</sequence>
<dbReference type="Gene3D" id="3.90.1340.10">
    <property type="entry name" value="Phage tail collar domain"/>
    <property type="match status" value="1"/>
</dbReference>
<feature type="region of interest" description="Disordered" evidence="1">
    <location>
        <begin position="137"/>
        <end position="172"/>
    </location>
</feature>
<dbReference type="Pfam" id="PF07484">
    <property type="entry name" value="Collar"/>
    <property type="match status" value="1"/>
</dbReference>
<dbReference type="InterPro" id="IPR011083">
    <property type="entry name" value="Phage_tail_collar_dom"/>
</dbReference>
<dbReference type="EMBL" id="JBBYXI010000003">
    <property type="protein sequence ID" value="MEN3931416.1"/>
    <property type="molecule type" value="Genomic_DNA"/>
</dbReference>
<dbReference type="InterPro" id="IPR037053">
    <property type="entry name" value="Phage_tail_collar_dom_sf"/>
</dbReference>
<dbReference type="Proteomes" id="UP001418637">
    <property type="component" value="Unassembled WGS sequence"/>
</dbReference>
<evidence type="ECO:0000256" key="1">
    <source>
        <dbReference type="SAM" id="MobiDB-lite"/>
    </source>
</evidence>
<feature type="compositionally biased region" description="Low complexity" evidence="1">
    <location>
        <begin position="156"/>
        <end position="167"/>
    </location>
</feature>
<dbReference type="Pfam" id="PF01391">
    <property type="entry name" value="Collagen"/>
    <property type="match status" value="1"/>
</dbReference>
<dbReference type="InterPro" id="IPR008160">
    <property type="entry name" value="Collagen"/>
</dbReference>
<comment type="caution">
    <text evidence="3">The sequence shown here is derived from an EMBL/GenBank/DDBJ whole genome shotgun (WGS) entry which is preliminary data.</text>
</comment>
<evidence type="ECO:0000259" key="2">
    <source>
        <dbReference type="Pfam" id="PF07484"/>
    </source>
</evidence>
<name>A0ABV0BMK3_9HYPH</name>